<sequence>MKPHETAFPCETPRLSFRMAGPSCTEGMVTYWPHSAAVTEAGACGGPCQGMHGGGRKAGSQSQEKGLFRFAILSKETGNAVGTLECSSVTEGDDSAKTMRIGLAGQHDSESYLEEALRFAVLTLIPAHALRGLRVIVPHAHERVSLLKQYGFEPSEEGGPALFQRADRTYFDAGKGMALCGLACCVCSENPTCAGCRNEGCKDRSCCQPFNCCKQKKLNGCWECPAFPCDNPMFNKQRVRAFAAFVLEHGEAALIRALQKNEADGVLYHYPGRLVGDYDLPENGSAIRAMLLRGLEAAQDARS</sequence>
<evidence type="ECO:0000313" key="2">
    <source>
        <dbReference type="Proteomes" id="UP000006034"/>
    </source>
</evidence>
<evidence type="ECO:0000313" key="1">
    <source>
        <dbReference type="EMBL" id="EFV42802.1"/>
    </source>
</evidence>
<dbReference type="HOGENOM" id="CLU_917228_0_0_7"/>
<proteinExistence type="predicted"/>
<dbReference type="AlphaFoldDB" id="E5YB12"/>
<dbReference type="EMBL" id="ADCP02000005">
    <property type="protein sequence ID" value="EFV42802.1"/>
    <property type="molecule type" value="Genomic_DNA"/>
</dbReference>
<dbReference type="STRING" id="563192.HMPREF0179_03385"/>
<dbReference type="Pfam" id="PF12675">
    <property type="entry name" value="DUF3795"/>
    <property type="match status" value="1"/>
</dbReference>
<comment type="caution">
    <text evidence="1">The sequence shown here is derived from an EMBL/GenBank/DDBJ whole genome shotgun (WGS) entry which is preliminary data.</text>
</comment>
<dbReference type="InterPro" id="IPR024227">
    <property type="entry name" value="DUF3795"/>
</dbReference>
<organism evidence="1 2">
    <name type="scientific">Bilophila wadsworthia (strain 3_1_6)</name>
    <dbReference type="NCBI Taxonomy" id="563192"/>
    <lineage>
        <taxon>Bacteria</taxon>
        <taxon>Pseudomonadati</taxon>
        <taxon>Thermodesulfobacteriota</taxon>
        <taxon>Desulfovibrionia</taxon>
        <taxon>Desulfovibrionales</taxon>
        <taxon>Desulfovibrionaceae</taxon>
        <taxon>Bilophila</taxon>
    </lineage>
</organism>
<dbReference type="Proteomes" id="UP000006034">
    <property type="component" value="Unassembled WGS sequence"/>
</dbReference>
<gene>
    <name evidence="1" type="ORF">HMPREF0179_03385</name>
</gene>
<dbReference type="OrthoDB" id="5455780at2"/>
<accession>E5YB12</accession>
<reference evidence="1 2" key="2">
    <citation type="submission" date="2013-04" db="EMBL/GenBank/DDBJ databases">
        <title>The Genome Sequence of Bilophila wadsworthia 3_1_6.</title>
        <authorList>
            <consortium name="The Broad Institute Genomics Platform"/>
            <person name="Earl A."/>
            <person name="Ward D."/>
            <person name="Feldgarden M."/>
            <person name="Gevers D."/>
            <person name="Sibley C."/>
            <person name="Strauss J."/>
            <person name="Allen-Vercoe E."/>
            <person name="Walker B."/>
            <person name="Young S."/>
            <person name="Zeng Q."/>
            <person name="Gargeya S."/>
            <person name="Fitzgerald M."/>
            <person name="Haas B."/>
            <person name="Abouelleil A."/>
            <person name="Allen A.W."/>
            <person name="Alvarado L."/>
            <person name="Arachchi H.M."/>
            <person name="Berlin A.M."/>
            <person name="Chapman S.B."/>
            <person name="Gainer-Dewar J."/>
            <person name="Goldberg J."/>
            <person name="Griggs A."/>
            <person name="Gujja S."/>
            <person name="Hansen M."/>
            <person name="Howarth C."/>
            <person name="Imamovic A."/>
            <person name="Ireland A."/>
            <person name="Larimer J."/>
            <person name="McCowan C."/>
            <person name="Murphy C."/>
            <person name="Pearson M."/>
            <person name="Poon T.W."/>
            <person name="Priest M."/>
            <person name="Roberts A."/>
            <person name="Saif S."/>
            <person name="Shea T."/>
            <person name="Sisk P."/>
            <person name="Sykes S."/>
            <person name="Wortman J."/>
            <person name="Nusbaum C."/>
            <person name="Birren B."/>
        </authorList>
    </citation>
    <scope>NUCLEOTIDE SEQUENCE [LARGE SCALE GENOMIC DNA]</scope>
    <source>
        <strain evidence="1 2">3_1_6</strain>
    </source>
</reference>
<protein>
    <submittedName>
        <fullName evidence="1">Uncharacterized protein</fullName>
    </submittedName>
</protein>
<dbReference type="eggNOG" id="ENOG503315G">
    <property type="taxonomic scope" value="Bacteria"/>
</dbReference>
<reference evidence="1 2" key="1">
    <citation type="submission" date="2010-10" db="EMBL/GenBank/DDBJ databases">
        <authorList>
            <consortium name="The Broad Institute Genome Sequencing Platform"/>
            <person name="Ward D."/>
            <person name="Earl A."/>
            <person name="Feldgarden M."/>
            <person name="Young S.K."/>
            <person name="Gargeya S."/>
            <person name="Zeng Q."/>
            <person name="Alvarado L."/>
            <person name="Berlin A."/>
            <person name="Bochicchio J."/>
            <person name="Chapman S.B."/>
            <person name="Chen Z."/>
            <person name="Freedman E."/>
            <person name="Gellesch M."/>
            <person name="Goldberg J."/>
            <person name="Griggs A."/>
            <person name="Gujja S."/>
            <person name="Heilman E."/>
            <person name="Heiman D."/>
            <person name="Howarth C."/>
            <person name="Mehta T."/>
            <person name="Neiman D."/>
            <person name="Pearson M."/>
            <person name="Roberts A."/>
            <person name="Saif S."/>
            <person name="Shea T."/>
            <person name="Shenoy N."/>
            <person name="Sisk P."/>
            <person name="Stolte C."/>
            <person name="Sykes S."/>
            <person name="White J."/>
            <person name="Yandava C."/>
            <person name="Allen-Vercoe E."/>
            <person name="Sibley C."/>
            <person name="Ambrose C.E."/>
            <person name="Strauss J."/>
            <person name="Daigneault M."/>
            <person name="Haas B."/>
            <person name="Nusbaum C."/>
            <person name="Birren B."/>
        </authorList>
    </citation>
    <scope>NUCLEOTIDE SEQUENCE [LARGE SCALE GENOMIC DNA]</scope>
    <source>
        <strain evidence="1 2">3_1_6</strain>
    </source>
</reference>
<keyword evidence="2" id="KW-1185">Reference proteome</keyword>
<name>E5YB12_BILW3</name>
<dbReference type="RefSeq" id="WP_005030146.1">
    <property type="nucleotide sequence ID" value="NZ_KE150241.1"/>
</dbReference>
<dbReference type="GeneID" id="78087700"/>